<comment type="subcellular location">
    <subcellularLocation>
        <location evidence="1 9">Bacterial flagellum basal body</location>
    </subcellularLocation>
    <subcellularLocation>
        <location evidence="2">Cell membrane</location>
        <topology evidence="2">Multi-pass membrane protein</topology>
    </subcellularLocation>
</comment>
<evidence type="ECO:0000259" key="13">
    <source>
        <dbReference type="Pfam" id="PF08345"/>
    </source>
</evidence>
<dbReference type="PANTHER" id="PTHR30046:SF0">
    <property type="entry name" value="FLAGELLAR M-RING PROTEIN"/>
    <property type="match status" value="1"/>
</dbReference>
<dbReference type="InterPro" id="IPR043427">
    <property type="entry name" value="YscJ/FliF"/>
</dbReference>
<feature type="domain" description="Flagellar M-ring C-terminal" evidence="13">
    <location>
        <begin position="251"/>
        <end position="294"/>
    </location>
</feature>
<dbReference type="PANTHER" id="PTHR30046">
    <property type="entry name" value="FLAGELLAR M-RING PROTEIN"/>
    <property type="match status" value="1"/>
</dbReference>
<dbReference type="Pfam" id="PF01514">
    <property type="entry name" value="YscJ_FliF"/>
    <property type="match status" value="1"/>
</dbReference>
<keyword evidence="5 11" id="KW-0812">Transmembrane</keyword>
<protein>
    <recommendedName>
        <fullName evidence="9">Flagellar M-ring protein</fullName>
    </recommendedName>
</protein>
<feature type="region of interest" description="Disordered" evidence="10">
    <location>
        <begin position="458"/>
        <end position="485"/>
    </location>
</feature>
<reference evidence="14" key="1">
    <citation type="journal article" date="2020" name="mSystems">
        <title>Genome- and Community-Level Interaction Insights into Carbon Utilization and Element Cycling Functions of Hydrothermarchaeota in Hydrothermal Sediment.</title>
        <authorList>
            <person name="Zhou Z."/>
            <person name="Liu Y."/>
            <person name="Xu W."/>
            <person name="Pan J."/>
            <person name="Luo Z.H."/>
            <person name="Li M."/>
        </authorList>
    </citation>
    <scope>NUCLEOTIDE SEQUENCE [LARGE SCALE GENOMIC DNA]</scope>
    <source>
        <strain evidence="14">HyVt-527</strain>
    </source>
</reference>
<dbReference type="InterPro" id="IPR000067">
    <property type="entry name" value="FlgMring_FliF"/>
</dbReference>
<feature type="transmembrane region" description="Helical" evidence="11">
    <location>
        <begin position="21"/>
        <end position="41"/>
    </location>
</feature>
<evidence type="ECO:0000256" key="4">
    <source>
        <dbReference type="ARBA" id="ARBA00022475"/>
    </source>
</evidence>
<dbReference type="PIRSF" id="PIRSF004862">
    <property type="entry name" value="FliF"/>
    <property type="match status" value="1"/>
</dbReference>
<comment type="similarity">
    <text evidence="3 9">Belongs to the FliF family.</text>
</comment>
<evidence type="ECO:0000313" key="14">
    <source>
        <dbReference type="EMBL" id="HHJ53408.1"/>
    </source>
</evidence>
<keyword evidence="6 11" id="KW-1133">Transmembrane helix</keyword>
<dbReference type="Pfam" id="PF08345">
    <property type="entry name" value="YscJ_FliF_C"/>
    <property type="match status" value="2"/>
</dbReference>
<dbReference type="GO" id="GO:0003774">
    <property type="term" value="F:cytoskeletal motor activity"/>
    <property type="evidence" value="ECO:0007669"/>
    <property type="project" value="InterPro"/>
</dbReference>
<dbReference type="GO" id="GO:0071973">
    <property type="term" value="P:bacterial-type flagellum-dependent cell motility"/>
    <property type="evidence" value="ECO:0007669"/>
    <property type="project" value="InterPro"/>
</dbReference>
<evidence type="ECO:0000256" key="9">
    <source>
        <dbReference type="PIRNR" id="PIRNR004862"/>
    </source>
</evidence>
<evidence type="ECO:0000256" key="2">
    <source>
        <dbReference type="ARBA" id="ARBA00004651"/>
    </source>
</evidence>
<dbReference type="AlphaFoldDB" id="A0A7V5PQM2"/>
<keyword evidence="8 9" id="KW-0975">Bacterial flagellum</keyword>
<keyword evidence="4" id="KW-1003">Cell membrane</keyword>
<dbReference type="InterPro" id="IPR006182">
    <property type="entry name" value="FliF_N_dom"/>
</dbReference>
<dbReference type="PRINTS" id="PR01009">
    <property type="entry name" value="FLGMRINGFLIF"/>
</dbReference>
<evidence type="ECO:0000259" key="12">
    <source>
        <dbReference type="Pfam" id="PF01514"/>
    </source>
</evidence>
<keyword evidence="14" id="KW-0282">Flagellum</keyword>
<dbReference type="EMBL" id="DROD01000601">
    <property type="protein sequence ID" value="HHJ53408.1"/>
    <property type="molecule type" value="Genomic_DNA"/>
</dbReference>
<dbReference type="Proteomes" id="UP000886124">
    <property type="component" value="Unassembled WGS sequence"/>
</dbReference>
<feature type="domain" description="Flagellar M-ring N-terminal" evidence="12">
    <location>
        <begin position="42"/>
        <end position="214"/>
    </location>
</feature>
<dbReference type="Gene3D" id="3.30.300.30">
    <property type="match status" value="1"/>
</dbReference>
<evidence type="ECO:0000256" key="5">
    <source>
        <dbReference type="ARBA" id="ARBA00022692"/>
    </source>
</evidence>
<comment type="function">
    <text evidence="9">The M ring may be actively involved in energy transduction.</text>
</comment>
<dbReference type="GO" id="GO:0005886">
    <property type="term" value="C:plasma membrane"/>
    <property type="evidence" value="ECO:0007669"/>
    <property type="project" value="UniProtKB-SubCell"/>
</dbReference>
<feature type="domain" description="Flagellar M-ring C-terminal" evidence="13">
    <location>
        <begin position="295"/>
        <end position="392"/>
    </location>
</feature>
<keyword evidence="7 11" id="KW-0472">Membrane</keyword>
<evidence type="ECO:0000256" key="6">
    <source>
        <dbReference type="ARBA" id="ARBA00022989"/>
    </source>
</evidence>
<gene>
    <name evidence="14" type="primary">fliF</name>
    <name evidence="14" type="ORF">ENJ89_09460</name>
</gene>
<evidence type="ECO:0000256" key="10">
    <source>
        <dbReference type="SAM" id="MobiDB-lite"/>
    </source>
</evidence>
<evidence type="ECO:0000256" key="8">
    <source>
        <dbReference type="ARBA" id="ARBA00023143"/>
    </source>
</evidence>
<keyword evidence="14" id="KW-0969">Cilium</keyword>
<dbReference type="InterPro" id="IPR045851">
    <property type="entry name" value="AMP-bd_C_sf"/>
</dbReference>
<accession>A0A7V5PQM2</accession>
<dbReference type="GO" id="GO:0009431">
    <property type="term" value="C:bacterial-type flagellum basal body, MS ring"/>
    <property type="evidence" value="ECO:0007669"/>
    <property type="project" value="InterPro"/>
</dbReference>
<dbReference type="InterPro" id="IPR013556">
    <property type="entry name" value="Flag_M-ring_C"/>
</dbReference>
<proteinExistence type="inferred from homology"/>
<evidence type="ECO:0000256" key="1">
    <source>
        <dbReference type="ARBA" id="ARBA00004117"/>
    </source>
</evidence>
<evidence type="ECO:0000256" key="11">
    <source>
        <dbReference type="SAM" id="Phobius"/>
    </source>
</evidence>
<name>A0A7V5PQM2_CALAY</name>
<dbReference type="NCBIfam" id="TIGR00206">
    <property type="entry name" value="fliF"/>
    <property type="match status" value="1"/>
</dbReference>
<sequence length="532" mass="59410">MSQLMEQLQVLAANYSTKQKMVIAGVFIFFLSAAIAMVLWANRTEYEVLYSNLDPSAASSIISDLRSNKIPYKLENGGTTILAPAKRISELRLKYVQSGFIKDAVTGYELFEGNNMGMTTFMQHLNFKRALEGELMRTINQFPEVKQSRVHLVIPEDRLFENEKHGSASVVLYLKPGAYMTQKQLKGIATLVANSVDGLEPKDVAVMDDEGKVLLEGEEDNTLMGSVGDQYELRNAIEQNLQKKVLDIVSGVVGRNNAVVKVSAELNFDRIERVKEEVDPESRAVLSEEKYVETSTDKQDTSSYNIQKTTSNYELTKIKETYVSNTGNIKRLTVAVLVNGKYKQIPGEGDQEAKVEYEPRNEEELNQIAALVKSAVGYDEDRGDVVEVQNMKLETSLPKKENQFFTPGMQFDFWEKIITYVLLAIGMLLAFFLLKGMLKNSVAQLALPGGGVVREALPGNVPGEQGALPEGKSSPEEEEIPEDLYMKKLSPEARAKLKAEDKMTREVLKFAEENPEDATKLLRSWITNAGTK</sequence>
<evidence type="ECO:0000256" key="7">
    <source>
        <dbReference type="ARBA" id="ARBA00023136"/>
    </source>
</evidence>
<feature type="transmembrane region" description="Helical" evidence="11">
    <location>
        <begin position="417"/>
        <end position="434"/>
    </location>
</feature>
<evidence type="ECO:0000256" key="3">
    <source>
        <dbReference type="ARBA" id="ARBA00007971"/>
    </source>
</evidence>
<keyword evidence="14" id="KW-0966">Cell projection</keyword>
<organism evidence="14">
    <name type="scientific">Caldithrix abyssi</name>
    <dbReference type="NCBI Taxonomy" id="187145"/>
    <lineage>
        <taxon>Bacteria</taxon>
        <taxon>Pseudomonadati</taxon>
        <taxon>Calditrichota</taxon>
        <taxon>Calditrichia</taxon>
        <taxon>Calditrichales</taxon>
        <taxon>Calditrichaceae</taxon>
        <taxon>Caldithrix</taxon>
    </lineage>
</organism>
<comment type="caution">
    <text evidence="14">The sequence shown here is derived from an EMBL/GenBank/DDBJ whole genome shotgun (WGS) entry which is preliminary data.</text>
</comment>